<organism evidence="1 2">
    <name type="scientific">Coprinopsis cinerea (strain Okayama-7 / 130 / ATCC MYA-4618 / FGSC 9003)</name>
    <name type="common">Inky cap fungus</name>
    <name type="synonym">Hormographiella aspergillata</name>
    <dbReference type="NCBI Taxonomy" id="240176"/>
    <lineage>
        <taxon>Eukaryota</taxon>
        <taxon>Fungi</taxon>
        <taxon>Dikarya</taxon>
        <taxon>Basidiomycota</taxon>
        <taxon>Agaricomycotina</taxon>
        <taxon>Agaricomycetes</taxon>
        <taxon>Agaricomycetidae</taxon>
        <taxon>Agaricales</taxon>
        <taxon>Agaricineae</taxon>
        <taxon>Psathyrellaceae</taxon>
        <taxon>Coprinopsis</taxon>
    </lineage>
</organism>
<keyword evidence="1" id="KW-0418">Kinase</keyword>
<sequence>MVDSEMTADDVNHTWVCTSTDLVEKLLSYGLDDNLVTRILDNPELYTKQEHYEHSYFMKRVVCHDDVNTTYKRPRQGRLVDYNCAEALEVLSGFMQRKALSLRRQRTKELQYFHNLTRVPIDDSQYPQASDSLALLLLELPILPPQFEKLKVERSVVMGTSAFMSHRFLSDYPTEFHDAIHDMESLLWVVLRLALTCDGPGGRTHAEACDEISCKANLRRHWLFEASKQEIGKIKSRLFKGACEYDTHWQVVEDEIHPYVHPDFKPLTRLVNDWWDNL</sequence>
<evidence type="ECO:0000313" key="1">
    <source>
        <dbReference type="EMBL" id="EAU81069.2"/>
    </source>
</evidence>
<evidence type="ECO:0000313" key="2">
    <source>
        <dbReference type="Proteomes" id="UP000001861"/>
    </source>
</evidence>
<dbReference type="HOGENOM" id="CLU_1001214_0_0_1"/>
<protein>
    <submittedName>
        <fullName evidence="1">Other/FunK1 protein kinase</fullName>
    </submittedName>
</protein>
<dbReference type="EMBL" id="AACS02000007">
    <property type="protein sequence ID" value="EAU81069.2"/>
    <property type="molecule type" value="Genomic_DNA"/>
</dbReference>
<keyword evidence="2" id="KW-1185">Reference proteome</keyword>
<gene>
    <name evidence="1" type="ORF">CC1G_10360</name>
</gene>
<accession>A8PE87</accession>
<dbReference type="InParanoid" id="A8PE87"/>
<reference evidence="1 2" key="1">
    <citation type="journal article" date="2010" name="Proc. Natl. Acad. Sci. U.S.A.">
        <title>Insights into evolution of multicellular fungi from the assembled chromosomes of the mushroom Coprinopsis cinerea (Coprinus cinereus).</title>
        <authorList>
            <person name="Stajich J.E."/>
            <person name="Wilke S.K."/>
            <person name="Ahren D."/>
            <person name="Au C.H."/>
            <person name="Birren B.W."/>
            <person name="Borodovsky M."/>
            <person name="Burns C."/>
            <person name="Canback B."/>
            <person name="Casselton L.A."/>
            <person name="Cheng C.K."/>
            <person name="Deng J."/>
            <person name="Dietrich F.S."/>
            <person name="Fargo D.C."/>
            <person name="Farman M.L."/>
            <person name="Gathman A.C."/>
            <person name="Goldberg J."/>
            <person name="Guigo R."/>
            <person name="Hoegger P.J."/>
            <person name="Hooker J.B."/>
            <person name="Huggins A."/>
            <person name="James T.Y."/>
            <person name="Kamada T."/>
            <person name="Kilaru S."/>
            <person name="Kodira C."/>
            <person name="Kues U."/>
            <person name="Kupfer D."/>
            <person name="Kwan H.S."/>
            <person name="Lomsadze A."/>
            <person name="Li W."/>
            <person name="Lilly W.W."/>
            <person name="Ma L.J."/>
            <person name="Mackey A.J."/>
            <person name="Manning G."/>
            <person name="Martin F."/>
            <person name="Muraguchi H."/>
            <person name="Natvig D.O."/>
            <person name="Palmerini H."/>
            <person name="Ramesh M.A."/>
            <person name="Rehmeyer C.J."/>
            <person name="Roe B.A."/>
            <person name="Shenoy N."/>
            <person name="Stanke M."/>
            <person name="Ter-Hovhannisyan V."/>
            <person name="Tunlid A."/>
            <person name="Velagapudi R."/>
            <person name="Vision T.J."/>
            <person name="Zeng Q."/>
            <person name="Zolan M.E."/>
            <person name="Pukkila P.J."/>
        </authorList>
    </citation>
    <scope>NUCLEOTIDE SEQUENCE [LARGE SCALE GENOMIC DNA]</scope>
    <source>
        <strain evidence="2">Okayama-7 / 130 / ATCC MYA-4618 / FGSC 9003</strain>
    </source>
</reference>
<name>A8PE87_COPC7</name>
<dbReference type="GO" id="GO:0016301">
    <property type="term" value="F:kinase activity"/>
    <property type="evidence" value="ECO:0007669"/>
    <property type="project" value="UniProtKB-KW"/>
</dbReference>
<dbReference type="RefSeq" id="XP_001840746.2">
    <property type="nucleotide sequence ID" value="XM_001840694.2"/>
</dbReference>
<dbReference type="VEuPathDB" id="FungiDB:CC1G_10360"/>
<keyword evidence="1" id="KW-0808">Transferase</keyword>
<proteinExistence type="predicted"/>
<dbReference type="Proteomes" id="UP000001861">
    <property type="component" value="Unassembled WGS sequence"/>
</dbReference>
<dbReference type="AlphaFoldDB" id="A8PE87"/>
<comment type="caution">
    <text evidence="1">The sequence shown here is derived from an EMBL/GenBank/DDBJ whole genome shotgun (WGS) entry which is preliminary data.</text>
</comment>
<dbReference type="KEGG" id="cci:CC1G_10360"/>
<dbReference type="GeneID" id="6017398"/>
<dbReference type="OrthoDB" id="3066884at2759"/>